<evidence type="ECO:0000313" key="2">
    <source>
        <dbReference type="EMBL" id="ERZ97408.1"/>
    </source>
</evidence>
<feature type="region of interest" description="Disordered" evidence="1">
    <location>
        <begin position="52"/>
        <end position="73"/>
    </location>
</feature>
<proteinExistence type="predicted"/>
<accession>U9SN67</accession>
<evidence type="ECO:0000256" key="1">
    <source>
        <dbReference type="SAM" id="MobiDB-lite"/>
    </source>
</evidence>
<dbReference type="EMBL" id="KI299640">
    <property type="protein sequence ID" value="ERZ97408.1"/>
    <property type="molecule type" value="Genomic_DNA"/>
</dbReference>
<name>U9SN67_RHIID</name>
<gene>
    <name evidence="2" type="ORF">GLOINDRAFT_89001</name>
</gene>
<sequence>MSKDRWRCGEHFKTARSLRHTTSKKSTPIVSHRYDYTIRKYNFVLGARNPELKQTVEQTRQKDARKRRHSTVERPYYKEYSRLRFDVIRSPPGRGNQHSL</sequence>
<protein>
    <submittedName>
        <fullName evidence="2">Uncharacterized protein</fullName>
    </submittedName>
</protein>
<reference evidence="2" key="1">
    <citation type="submission" date="2013-07" db="EMBL/GenBank/DDBJ databases">
        <title>The genome of an arbuscular mycorrhizal fungus provides insights into the evolution of the oldest plant symbiosis.</title>
        <authorList>
            <consortium name="DOE Joint Genome Institute"/>
            <person name="Tisserant E."/>
            <person name="Malbreil M."/>
            <person name="Kuo A."/>
            <person name="Kohler A."/>
            <person name="Symeonidi A."/>
            <person name="Balestrini R."/>
            <person name="Charron P."/>
            <person name="Duensing N."/>
            <person name="Frei-dit-Frey N."/>
            <person name="Gianinazzi-Pearson V."/>
            <person name="Gilbert B."/>
            <person name="Handa Y."/>
            <person name="Hijri M."/>
            <person name="Kaul R."/>
            <person name="Kawaguchi M."/>
            <person name="Krajinski F."/>
            <person name="Lammers P."/>
            <person name="Lapierre D."/>
            <person name="Masclaux F.G."/>
            <person name="Murat C."/>
            <person name="Morin E."/>
            <person name="Ndikumana S."/>
            <person name="Pagni M."/>
            <person name="Petitpierre D."/>
            <person name="Requena N."/>
            <person name="Rosikiewicz P."/>
            <person name="Riley R."/>
            <person name="Saito K."/>
            <person name="San Clemente H."/>
            <person name="Shapiro H."/>
            <person name="van Tuinen D."/>
            <person name="Becard G."/>
            <person name="Bonfante P."/>
            <person name="Paszkowski U."/>
            <person name="Shachar-Hill Y."/>
            <person name="Young J.P."/>
            <person name="Sanders I.R."/>
            <person name="Henrissat B."/>
            <person name="Rensing S.A."/>
            <person name="Grigoriev I.V."/>
            <person name="Corradi N."/>
            <person name="Roux C."/>
            <person name="Martin F."/>
        </authorList>
    </citation>
    <scope>NUCLEOTIDE SEQUENCE</scope>
    <source>
        <strain evidence="2">DAOM 197198</strain>
    </source>
</reference>
<dbReference type="VEuPathDB" id="FungiDB:RhiirFUN_001248"/>
<organism evidence="2">
    <name type="scientific">Rhizophagus irregularis (strain DAOM 181602 / DAOM 197198 / MUCL 43194)</name>
    <name type="common">Arbuscular mycorrhizal fungus</name>
    <name type="synonym">Glomus intraradices</name>
    <dbReference type="NCBI Taxonomy" id="747089"/>
    <lineage>
        <taxon>Eukaryota</taxon>
        <taxon>Fungi</taxon>
        <taxon>Fungi incertae sedis</taxon>
        <taxon>Mucoromycota</taxon>
        <taxon>Glomeromycotina</taxon>
        <taxon>Glomeromycetes</taxon>
        <taxon>Glomerales</taxon>
        <taxon>Glomeraceae</taxon>
        <taxon>Rhizophagus</taxon>
    </lineage>
</organism>
<dbReference type="AlphaFoldDB" id="U9SN67"/>
<dbReference type="HOGENOM" id="CLU_2307545_0_0_1"/>